<dbReference type="Pfam" id="PF03466">
    <property type="entry name" value="LysR_substrate"/>
    <property type="match status" value="1"/>
</dbReference>
<dbReference type="InterPro" id="IPR000847">
    <property type="entry name" value="LysR_HTH_N"/>
</dbReference>
<protein>
    <submittedName>
        <fullName evidence="6">LysR family transcriptional regulator</fullName>
    </submittedName>
</protein>
<dbReference type="RefSeq" id="WP_062595835.1">
    <property type="nucleotide sequence ID" value="NZ_JAANCM010000001.1"/>
</dbReference>
<reference evidence="6" key="1">
    <citation type="submission" date="2020-03" db="EMBL/GenBank/DDBJ databases">
        <title>Ferranicluibacter endophyticum gen. nov., sp. nov., a new genus isolated from Rubus ulmifolius Schott. stem.</title>
        <authorList>
            <person name="Roca-Couso R."/>
            <person name="Flores-Felix J.D."/>
            <person name="Igual J.M."/>
            <person name="Rivas R."/>
        </authorList>
    </citation>
    <scope>NUCLEOTIDE SEQUENCE</scope>
    <source>
        <strain evidence="6">CRRU44</strain>
    </source>
</reference>
<dbReference type="AlphaFoldDB" id="A0AA43ZAZ9"/>
<dbReference type="InterPro" id="IPR036388">
    <property type="entry name" value="WH-like_DNA-bd_sf"/>
</dbReference>
<dbReference type="PANTHER" id="PTHR30126">
    <property type="entry name" value="HTH-TYPE TRANSCRIPTIONAL REGULATOR"/>
    <property type="match status" value="1"/>
</dbReference>
<gene>
    <name evidence="6" type="ORF">G8E10_00455</name>
</gene>
<sequence>MTLDQLRVFVAVAEREHVTEAAKALNLTQSATSAAIAALEERHDVRLFDRVGRRIELTEAGRLFLPEARAVLARAEDAGLMLSELAGLKRGRLCIVASQTVANHWLPPVLAGFKARHPGIELRLSIANTARTAEAVLDGTADLGFVEDELGDVRLGTQRVADDRLMLVAASGHRGSGSPVAAGDLASARWVLRERGSGTRAILEGALEAFGVDLTALSVELELPSNEAVRAAIEAGAGVGILPAVVADAALRTGTLVALPFDLPSRGFYSVLARDRHSSRAVAAFLAELPTIKVPPA</sequence>
<dbReference type="InterPro" id="IPR005119">
    <property type="entry name" value="LysR_subst-bd"/>
</dbReference>
<dbReference type="SUPFAM" id="SSF53850">
    <property type="entry name" value="Periplasmic binding protein-like II"/>
    <property type="match status" value="1"/>
</dbReference>
<dbReference type="InterPro" id="IPR036390">
    <property type="entry name" value="WH_DNA-bd_sf"/>
</dbReference>
<evidence type="ECO:0000256" key="1">
    <source>
        <dbReference type="ARBA" id="ARBA00009437"/>
    </source>
</evidence>
<dbReference type="GO" id="GO:0000976">
    <property type="term" value="F:transcription cis-regulatory region binding"/>
    <property type="evidence" value="ECO:0007669"/>
    <property type="project" value="TreeGrafter"/>
</dbReference>
<dbReference type="EMBL" id="JAANCM010000001">
    <property type="protein sequence ID" value="NHT74219.1"/>
    <property type="molecule type" value="Genomic_DNA"/>
</dbReference>
<feature type="domain" description="HTH lysR-type" evidence="5">
    <location>
        <begin position="1"/>
        <end position="58"/>
    </location>
</feature>
<dbReference type="PANTHER" id="PTHR30126:SF39">
    <property type="entry name" value="HTH-TYPE TRANSCRIPTIONAL REGULATOR CYSL"/>
    <property type="match status" value="1"/>
</dbReference>
<comment type="caution">
    <text evidence="6">The sequence shown here is derived from an EMBL/GenBank/DDBJ whole genome shotgun (WGS) entry which is preliminary data.</text>
</comment>
<organism evidence="6 7">
    <name type="scientific">Ferranicluibacter rubi</name>
    <dbReference type="NCBI Taxonomy" id="2715133"/>
    <lineage>
        <taxon>Bacteria</taxon>
        <taxon>Pseudomonadati</taxon>
        <taxon>Pseudomonadota</taxon>
        <taxon>Alphaproteobacteria</taxon>
        <taxon>Hyphomicrobiales</taxon>
        <taxon>Rhizobiaceae</taxon>
        <taxon>Ferranicluibacter</taxon>
    </lineage>
</organism>
<evidence type="ECO:0000256" key="3">
    <source>
        <dbReference type="ARBA" id="ARBA00023125"/>
    </source>
</evidence>
<evidence type="ECO:0000259" key="5">
    <source>
        <dbReference type="PROSITE" id="PS50931"/>
    </source>
</evidence>
<evidence type="ECO:0000256" key="4">
    <source>
        <dbReference type="ARBA" id="ARBA00023163"/>
    </source>
</evidence>
<keyword evidence="7" id="KW-1185">Reference proteome</keyword>
<comment type="similarity">
    <text evidence="1">Belongs to the LysR transcriptional regulatory family.</text>
</comment>
<dbReference type="Gene3D" id="1.10.10.10">
    <property type="entry name" value="Winged helix-like DNA-binding domain superfamily/Winged helix DNA-binding domain"/>
    <property type="match status" value="1"/>
</dbReference>
<keyword evidence="3" id="KW-0238">DNA-binding</keyword>
<evidence type="ECO:0000256" key="2">
    <source>
        <dbReference type="ARBA" id="ARBA00023015"/>
    </source>
</evidence>
<dbReference type="Proteomes" id="UP001155840">
    <property type="component" value="Unassembled WGS sequence"/>
</dbReference>
<dbReference type="Gene3D" id="3.40.190.290">
    <property type="match status" value="1"/>
</dbReference>
<evidence type="ECO:0000313" key="6">
    <source>
        <dbReference type="EMBL" id="NHT74219.1"/>
    </source>
</evidence>
<accession>A0AA43ZAZ9</accession>
<dbReference type="FunFam" id="1.10.10.10:FF:000001">
    <property type="entry name" value="LysR family transcriptional regulator"/>
    <property type="match status" value="1"/>
</dbReference>
<proteinExistence type="inferred from homology"/>
<name>A0AA43ZAZ9_9HYPH</name>
<dbReference type="Pfam" id="PF00126">
    <property type="entry name" value="HTH_1"/>
    <property type="match status" value="1"/>
</dbReference>
<dbReference type="GO" id="GO:0003700">
    <property type="term" value="F:DNA-binding transcription factor activity"/>
    <property type="evidence" value="ECO:0007669"/>
    <property type="project" value="InterPro"/>
</dbReference>
<dbReference type="PRINTS" id="PR00039">
    <property type="entry name" value="HTHLYSR"/>
</dbReference>
<keyword evidence="2" id="KW-0805">Transcription regulation</keyword>
<dbReference type="SUPFAM" id="SSF46785">
    <property type="entry name" value="Winged helix' DNA-binding domain"/>
    <property type="match status" value="1"/>
</dbReference>
<evidence type="ECO:0000313" key="7">
    <source>
        <dbReference type="Proteomes" id="UP001155840"/>
    </source>
</evidence>
<dbReference type="PROSITE" id="PS50931">
    <property type="entry name" value="HTH_LYSR"/>
    <property type="match status" value="1"/>
</dbReference>
<keyword evidence="4" id="KW-0804">Transcription</keyword>